<dbReference type="EMBL" id="DTHB01000016">
    <property type="protein sequence ID" value="HGB14074.1"/>
    <property type="molecule type" value="Genomic_DNA"/>
</dbReference>
<dbReference type="PANTHER" id="PTHR46268:SF6">
    <property type="entry name" value="UNIVERSAL STRESS PROTEIN UP12"/>
    <property type="match status" value="1"/>
</dbReference>
<name>A0A7C3WPW9_9BACT</name>
<evidence type="ECO:0000256" key="1">
    <source>
        <dbReference type="ARBA" id="ARBA00008791"/>
    </source>
</evidence>
<gene>
    <name evidence="3" type="ORF">ENV62_02385</name>
</gene>
<dbReference type="InterPro" id="IPR014729">
    <property type="entry name" value="Rossmann-like_a/b/a_fold"/>
</dbReference>
<dbReference type="AlphaFoldDB" id="A0A7C3WPW9"/>
<protein>
    <submittedName>
        <fullName evidence="3">Universal stress protein</fullName>
    </submittedName>
</protein>
<accession>A0A7C3WPW9</accession>
<organism evidence="3">
    <name type="scientific">Desulfobacca acetoxidans</name>
    <dbReference type="NCBI Taxonomy" id="60893"/>
    <lineage>
        <taxon>Bacteria</taxon>
        <taxon>Pseudomonadati</taxon>
        <taxon>Thermodesulfobacteriota</taxon>
        <taxon>Desulfobaccia</taxon>
        <taxon>Desulfobaccales</taxon>
        <taxon>Desulfobaccaceae</taxon>
        <taxon>Desulfobacca</taxon>
    </lineage>
</organism>
<dbReference type="CDD" id="cd00293">
    <property type="entry name" value="USP-like"/>
    <property type="match status" value="1"/>
</dbReference>
<dbReference type="PANTHER" id="PTHR46268">
    <property type="entry name" value="STRESS RESPONSE PROTEIN NHAX"/>
    <property type="match status" value="1"/>
</dbReference>
<dbReference type="InterPro" id="IPR006016">
    <property type="entry name" value="UspA"/>
</dbReference>
<proteinExistence type="inferred from homology"/>
<evidence type="ECO:0000259" key="2">
    <source>
        <dbReference type="Pfam" id="PF00582"/>
    </source>
</evidence>
<comment type="caution">
    <text evidence="3">The sequence shown here is derived from an EMBL/GenBank/DDBJ whole genome shotgun (WGS) entry which is preliminary data.</text>
</comment>
<evidence type="ECO:0000313" key="3">
    <source>
        <dbReference type="EMBL" id="HGB14074.1"/>
    </source>
</evidence>
<dbReference type="SUPFAM" id="SSF52402">
    <property type="entry name" value="Adenine nucleotide alpha hydrolases-like"/>
    <property type="match status" value="1"/>
</dbReference>
<dbReference type="InterPro" id="IPR006015">
    <property type="entry name" value="Universal_stress_UspA"/>
</dbReference>
<comment type="similarity">
    <text evidence="1">Belongs to the universal stress protein A family.</text>
</comment>
<feature type="domain" description="UspA" evidence="2">
    <location>
        <begin position="2"/>
        <end position="136"/>
    </location>
</feature>
<dbReference type="Gene3D" id="3.40.50.620">
    <property type="entry name" value="HUPs"/>
    <property type="match status" value="1"/>
</dbReference>
<dbReference type="PRINTS" id="PR01438">
    <property type="entry name" value="UNVRSLSTRESS"/>
</dbReference>
<reference evidence="3" key="1">
    <citation type="journal article" date="2020" name="mSystems">
        <title>Genome- and Community-Level Interaction Insights into Carbon Utilization and Element Cycling Functions of Hydrothermarchaeota in Hydrothermal Sediment.</title>
        <authorList>
            <person name="Zhou Z."/>
            <person name="Liu Y."/>
            <person name="Xu W."/>
            <person name="Pan J."/>
            <person name="Luo Z.H."/>
            <person name="Li M."/>
        </authorList>
    </citation>
    <scope>NUCLEOTIDE SEQUENCE [LARGE SCALE GENOMIC DNA]</scope>
    <source>
        <strain evidence="3">SpSt-776</strain>
    </source>
</reference>
<dbReference type="Pfam" id="PF00582">
    <property type="entry name" value="Usp"/>
    <property type="match status" value="1"/>
</dbReference>
<sequence>MKILVPVDGSDFSLKALETACDLAQTQAPSSVTLVSVSVILPELEEGAYIAEKMKAKAEAALAKGKEVAMAKGITPSLILASGISPADEIVKVAKQEKVDLIVIGSRGLAGKGKYFLGSTASQVVTYSPCSVLVVKTPD</sequence>